<dbReference type="GO" id="GO:0008984">
    <property type="term" value="F:protein-glutamate methylesterase activity"/>
    <property type="evidence" value="ECO:0007669"/>
    <property type="project" value="UniProtKB-UniRule"/>
</dbReference>
<dbReference type="HAMAP" id="MF_00099">
    <property type="entry name" value="CheB_chemtxs"/>
    <property type="match status" value="1"/>
</dbReference>
<feature type="active site" evidence="4 5">
    <location>
        <position position="183"/>
    </location>
</feature>
<dbReference type="InterPro" id="IPR035909">
    <property type="entry name" value="CheB_C"/>
</dbReference>
<accession>A0A3D9FCB4</accession>
<dbReference type="SMART" id="SM00448">
    <property type="entry name" value="REC"/>
    <property type="match status" value="1"/>
</dbReference>
<feature type="active site" evidence="4 5">
    <location>
        <position position="306"/>
    </location>
</feature>
<dbReference type="Proteomes" id="UP000256310">
    <property type="component" value="Unassembled WGS sequence"/>
</dbReference>
<dbReference type="SUPFAM" id="SSF52738">
    <property type="entry name" value="Methylesterase CheB, C-terminal domain"/>
    <property type="match status" value="1"/>
</dbReference>
<dbReference type="AlphaFoldDB" id="A0A3D9FCB4"/>
<dbReference type="Gene3D" id="3.40.50.180">
    <property type="entry name" value="Methylesterase CheB, C-terminal domain"/>
    <property type="match status" value="1"/>
</dbReference>
<dbReference type="EC" id="3.1.1.61" evidence="4"/>
<feature type="domain" description="Response regulatory" evidence="7">
    <location>
        <begin position="20"/>
        <end position="138"/>
    </location>
</feature>
<comment type="subcellular location">
    <subcellularLocation>
        <location evidence="4">Cytoplasm</location>
    </subcellularLocation>
</comment>
<comment type="catalytic activity">
    <reaction evidence="4">
        <text>L-glutaminyl-[protein] + H2O = L-glutamyl-[protein] + NH4(+)</text>
        <dbReference type="Rhea" id="RHEA:16441"/>
        <dbReference type="Rhea" id="RHEA-COMP:10207"/>
        <dbReference type="Rhea" id="RHEA-COMP:10208"/>
        <dbReference type="ChEBI" id="CHEBI:15377"/>
        <dbReference type="ChEBI" id="CHEBI:28938"/>
        <dbReference type="ChEBI" id="CHEBI:29973"/>
        <dbReference type="ChEBI" id="CHEBI:30011"/>
        <dbReference type="EC" id="3.5.1.44"/>
    </reaction>
</comment>
<dbReference type="RefSeq" id="WP_162843376.1">
    <property type="nucleotide sequence ID" value="NZ_QRDP01000004.1"/>
</dbReference>
<feature type="active site" evidence="4 5">
    <location>
        <position position="210"/>
    </location>
</feature>
<feature type="modified residue" description="4-aspartylphosphate" evidence="4 6">
    <location>
        <position position="71"/>
    </location>
</feature>
<dbReference type="GO" id="GO:0006935">
    <property type="term" value="P:chemotaxis"/>
    <property type="evidence" value="ECO:0007669"/>
    <property type="project" value="UniProtKB-UniRule"/>
</dbReference>
<evidence type="ECO:0000313" key="9">
    <source>
        <dbReference type="EMBL" id="RED15449.1"/>
    </source>
</evidence>
<comment type="similarity">
    <text evidence="4">Belongs to the CheB family.</text>
</comment>
<dbReference type="PANTHER" id="PTHR42872:SF3">
    <property type="entry name" value="PROTEIN-GLUTAMATE METHYLESTERASE_PROTEIN-GLUTAMINE GLUTAMINASE 1"/>
    <property type="match status" value="1"/>
</dbReference>
<dbReference type="Pfam" id="PF01339">
    <property type="entry name" value="CheB_methylest"/>
    <property type="match status" value="1"/>
</dbReference>
<reference evidence="9 10" key="1">
    <citation type="submission" date="2018-07" db="EMBL/GenBank/DDBJ databases">
        <title>Genomic Encyclopedia of Type Strains, Phase IV (KMG-IV): sequencing the most valuable type-strain genomes for metagenomic binning, comparative biology and taxonomic classification.</title>
        <authorList>
            <person name="Goeker M."/>
        </authorList>
    </citation>
    <scope>NUCLEOTIDE SEQUENCE [LARGE SCALE GENOMIC DNA]</scope>
    <source>
        <strain evidence="9 10">DSM 26725</strain>
    </source>
</reference>
<dbReference type="PROSITE" id="PS50122">
    <property type="entry name" value="CHEB"/>
    <property type="match status" value="1"/>
</dbReference>
<evidence type="ECO:0000256" key="6">
    <source>
        <dbReference type="PROSITE-ProRule" id="PRU00169"/>
    </source>
</evidence>
<keyword evidence="2 4" id="KW-0378">Hydrolase</keyword>
<dbReference type="PANTHER" id="PTHR42872">
    <property type="entry name" value="PROTEIN-GLUTAMATE METHYLESTERASE/PROTEIN-GLUTAMINE GLUTAMINASE"/>
    <property type="match status" value="1"/>
</dbReference>
<dbReference type="EC" id="3.5.1.44" evidence="4"/>
<dbReference type="Gene3D" id="3.40.50.2300">
    <property type="match status" value="1"/>
</dbReference>
<comment type="PTM">
    <text evidence="4">Phosphorylated by CheA. Phosphorylation of the N-terminal regulatory domain activates the methylesterase activity.</text>
</comment>
<dbReference type="InterPro" id="IPR000673">
    <property type="entry name" value="Sig_transdc_resp-reg_Me-estase"/>
</dbReference>
<evidence type="ECO:0000256" key="3">
    <source>
        <dbReference type="ARBA" id="ARBA00048267"/>
    </source>
</evidence>
<dbReference type="CDD" id="cd16432">
    <property type="entry name" value="CheB_Rec"/>
    <property type="match status" value="1"/>
</dbReference>
<evidence type="ECO:0000256" key="2">
    <source>
        <dbReference type="ARBA" id="ARBA00022801"/>
    </source>
</evidence>
<keyword evidence="1 4" id="KW-0145">Chemotaxis</keyword>
<dbReference type="InterPro" id="IPR001789">
    <property type="entry name" value="Sig_transdc_resp-reg_receiver"/>
</dbReference>
<comment type="caution">
    <text evidence="9">The sequence shown here is derived from an EMBL/GenBank/DDBJ whole genome shotgun (WGS) entry which is preliminary data.</text>
</comment>
<name>A0A3D9FCB4_9SPHN</name>
<evidence type="ECO:0000256" key="5">
    <source>
        <dbReference type="PROSITE-ProRule" id="PRU00050"/>
    </source>
</evidence>
<dbReference type="CDD" id="cd17541">
    <property type="entry name" value="REC_CheB-like"/>
    <property type="match status" value="1"/>
</dbReference>
<dbReference type="NCBIfam" id="NF001965">
    <property type="entry name" value="PRK00742.1"/>
    <property type="match status" value="1"/>
</dbReference>
<evidence type="ECO:0000256" key="4">
    <source>
        <dbReference type="HAMAP-Rule" id="MF_00099"/>
    </source>
</evidence>
<dbReference type="InterPro" id="IPR008248">
    <property type="entry name" value="CheB-like"/>
</dbReference>
<dbReference type="GO" id="GO:0000156">
    <property type="term" value="F:phosphorelay response regulator activity"/>
    <property type="evidence" value="ECO:0007669"/>
    <property type="project" value="InterPro"/>
</dbReference>
<dbReference type="SUPFAM" id="SSF52172">
    <property type="entry name" value="CheY-like"/>
    <property type="match status" value="1"/>
</dbReference>
<evidence type="ECO:0000256" key="1">
    <source>
        <dbReference type="ARBA" id="ARBA00022500"/>
    </source>
</evidence>
<comment type="catalytic activity">
    <reaction evidence="3 4">
        <text>[protein]-L-glutamate 5-O-methyl ester + H2O = L-glutamyl-[protein] + methanol + H(+)</text>
        <dbReference type="Rhea" id="RHEA:23236"/>
        <dbReference type="Rhea" id="RHEA-COMP:10208"/>
        <dbReference type="Rhea" id="RHEA-COMP:10311"/>
        <dbReference type="ChEBI" id="CHEBI:15377"/>
        <dbReference type="ChEBI" id="CHEBI:15378"/>
        <dbReference type="ChEBI" id="CHEBI:17790"/>
        <dbReference type="ChEBI" id="CHEBI:29973"/>
        <dbReference type="ChEBI" id="CHEBI:82795"/>
        <dbReference type="EC" id="3.1.1.61"/>
    </reaction>
</comment>
<keyword evidence="4" id="KW-0963">Cytoplasm</keyword>
<sequence length="367" mass="39276">MASRPNFPVSNARERSHRRNVLVVDDSAVARLIVQRVVNDTDDFEIVGHAASAEEALEKLRTLAVDLVILDIEMPGMNGIAAIPHILRFGRNAPILIVSSHCRADAKASVRAMAMGASDLILKPNSPTSNDQFATALLEKMTRLTVPTTQKVPATLPKSEETDYLASGVPVRRPVRCLAIGASTGGIHALSAFFAELPRDFTMPILVTQHLPADFIVYFARQLQVVSGRKAIPARDGQRVEAGEVLVAAGDAHLTVRKCDGHVRVCFDYNRTQDGFCPSVDPMLSSVAEVYGSDSVGVVLTGMGRDGAMGAQMLAKAGGEILVQDQKSSVVWGMPGAVARLGIANMIAPPFDLANQVSRRAKAFGCK</sequence>
<evidence type="ECO:0000313" key="10">
    <source>
        <dbReference type="Proteomes" id="UP000256310"/>
    </source>
</evidence>
<organism evidence="9 10">
    <name type="scientific">Parasphingopyxis lamellibrachiae</name>
    <dbReference type="NCBI Taxonomy" id="680125"/>
    <lineage>
        <taxon>Bacteria</taxon>
        <taxon>Pseudomonadati</taxon>
        <taxon>Pseudomonadota</taxon>
        <taxon>Alphaproteobacteria</taxon>
        <taxon>Sphingomonadales</taxon>
        <taxon>Sphingomonadaceae</taxon>
        <taxon>Parasphingopyxis</taxon>
    </lineage>
</organism>
<keyword evidence="4 6" id="KW-0597">Phosphoprotein</keyword>
<dbReference type="Pfam" id="PF00072">
    <property type="entry name" value="Response_reg"/>
    <property type="match status" value="1"/>
</dbReference>
<dbReference type="PIRSF" id="PIRSF000876">
    <property type="entry name" value="RR_chemtxs_CheB"/>
    <property type="match status" value="1"/>
</dbReference>
<comment type="domain">
    <text evidence="4">Contains a C-terminal catalytic domain, and an N-terminal region which modulates catalytic activity.</text>
</comment>
<evidence type="ECO:0000259" key="8">
    <source>
        <dbReference type="PROSITE" id="PS50122"/>
    </source>
</evidence>
<proteinExistence type="inferred from homology"/>
<comment type="function">
    <text evidence="4">Involved in chemotaxis. Part of a chemotaxis signal transduction system that modulates chemotaxis in response to various stimuli. Catalyzes the demethylation of specific methylglutamate residues introduced into the chemoreceptors (methyl-accepting chemotaxis proteins or MCP) by CheR. Also mediates the irreversible deamidation of specific glutamine residues to glutamic acid.</text>
</comment>
<gene>
    <name evidence="4" type="primary">cheB</name>
    <name evidence="9" type="ORF">DFR46_0442</name>
</gene>
<evidence type="ECO:0000259" key="7">
    <source>
        <dbReference type="PROSITE" id="PS50110"/>
    </source>
</evidence>
<dbReference type="GO" id="GO:0005737">
    <property type="term" value="C:cytoplasm"/>
    <property type="evidence" value="ECO:0007669"/>
    <property type="project" value="UniProtKB-SubCell"/>
</dbReference>
<feature type="domain" description="CheB-type methylesterase" evidence="8">
    <location>
        <begin position="178"/>
        <end position="364"/>
    </location>
</feature>
<dbReference type="EMBL" id="QRDP01000004">
    <property type="protein sequence ID" value="RED15449.1"/>
    <property type="molecule type" value="Genomic_DNA"/>
</dbReference>
<dbReference type="GO" id="GO:0050568">
    <property type="term" value="F:protein-glutamine glutaminase activity"/>
    <property type="evidence" value="ECO:0007669"/>
    <property type="project" value="UniProtKB-UniRule"/>
</dbReference>
<keyword evidence="10" id="KW-1185">Reference proteome</keyword>
<dbReference type="InterPro" id="IPR011006">
    <property type="entry name" value="CheY-like_superfamily"/>
</dbReference>
<dbReference type="PROSITE" id="PS50110">
    <property type="entry name" value="RESPONSE_REGULATORY"/>
    <property type="match status" value="1"/>
</dbReference>
<protein>
    <recommendedName>
        <fullName evidence="4">Protein-glutamate methylesterase/protein-glutamine glutaminase</fullName>
        <ecNumber evidence="4">3.1.1.61</ecNumber>
        <ecNumber evidence="4">3.5.1.44</ecNumber>
    </recommendedName>
</protein>